<keyword evidence="2" id="KW-1185">Reference proteome</keyword>
<proteinExistence type="predicted"/>
<feature type="non-terminal residue" evidence="1">
    <location>
        <position position="1"/>
    </location>
</feature>
<dbReference type="Proteomes" id="UP000708208">
    <property type="component" value="Unassembled WGS sequence"/>
</dbReference>
<reference evidence="1" key="1">
    <citation type="submission" date="2021-06" db="EMBL/GenBank/DDBJ databases">
        <authorList>
            <person name="Hodson N. C."/>
            <person name="Mongue J. A."/>
            <person name="Jaron S. K."/>
        </authorList>
    </citation>
    <scope>NUCLEOTIDE SEQUENCE</scope>
</reference>
<dbReference type="EMBL" id="CAJVCH010110380">
    <property type="protein sequence ID" value="CAG7724519.1"/>
    <property type="molecule type" value="Genomic_DNA"/>
</dbReference>
<comment type="caution">
    <text evidence="1">The sequence shown here is derived from an EMBL/GenBank/DDBJ whole genome shotgun (WGS) entry which is preliminary data.</text>
</comment>
<organism evidence="1 2">
    <name type="scientific">Allacma fusca</name>
    <dbReference type="NCBI Taxonomy" id="39272"/>
    <lineage>
        <taxon>Eukaryota</taxon>
        <taxon>Metazoa</taxon>
        <taxon>Ecdysozoa</taxon>
        <taxon>Arthropoda</taxon>
        <taxon>Hexapoda</taxon>
        <taxon>Collembola</taxon>
        <taxon>Symphypleona</taxon>
        <taxon>Sminthuridae</taxon>
        <taxon>Allacma</taxon>
    </lineage>
</organism>
<sequence>FYFSRVRRAFSSGLA</sequence>
<name>A0A8J2NY03_9HEXA</name>
<accession>A0A8J2NY03</accession>
<protein>
    <submittedName>
        <fullName evidence="1">Uncharacterized protein</fullName>
    </submittedName>
</protein>
<evidence type="ECO:0000313" key="2">
    <source>
        <dbReference type="Proteomes" id="UP000708208"/>
    </source>
</evidence>
<evidence type="ECO:0000313" key="1">
    <source>
        <dbReference type="EMBL" id="CAG7724519.1"/>
    </source>
</evidence>
<gene>
    <name evidence="1" type="ORF">AFUS01_LOCUS13534</name>
</gene>